<accession>A0A177N223</accession>
<dbReference type="Pfam" id="PF19310">
    <property type="entry name" value="TOP_N"/>
    <property type="match status" value="1"/>
</dbReference>
<dbReference type="STRING" id="980561.A1359_14940"/>
<evidence type="ECO:0000256" key="3">
    <source>
        <dbReference type="ARBA" id="ARBA00022723"/>
    </source>
</evidence>
<evidence type="ECO:0000313" key="12">
    <source>
        <dbReference type="EMBL" id="OAI11209.1"/>
    </source>
</evidence>
<evidence type="ECO:0000256" key="2">
    <source>
        <dbReference type="ARBA" id="ARBA00022670"/>
    </source>
</evidence>
<keyword evidence="4 9" id="KW-0378">Hydrolase</keyword>
<evidence type="ECO:0000256" key="4">
    <source>
        <dbReference type="ARBA" id="ARBA00022801"/>
    </source>
</evidence>
<sequence>MNNPLLENTELPQFSKILPEHVEPAITQLLVEARQTIADKLQSGGPYSWHNLIEPIEDKEDRLNKAWSPVSHMNSVVNSDAMRDAYNACLGKLSEYSTEVGQNRDLYAAYLSIHDSAEFAQLDRAQQKIINNALRDFHLSGVDLPADKQARYKEISQQLSKLASQYEEHLLDATNAWHKHITHIDDLAGLPESALAQAKQAAEAEGKEGWLINLQFPSYLAIMTYADNRDLRHEHYQAFSTRASDQGPHAGQWDNTKVMEQILALRHEKAQLLDFNNYAEYSLATKMAKTTDDVVQFLEDLADKSWRQARRDLAELKEFAATEHKLHDLQAWDIGYYSEKMRQHFYQLSQEEVKTYFPATRVIPGLFSIVEKLYGLQISEIKTFDSWHPDVHFYQILDKTGQLRGRFYLDLYARAKKRGGAWMDDCVCRKLSSAGLQTPVAYLTCNFTPPTGAAPALLTHDEVQTLFHEFGHGLHHMLTQIDHLGVSGINGVEWDAVELPSQFMENWCWEKEALSLISAHYQTGETLPDALFEKMLAAKNFQAGMLMVRQLEFSLFDFKIHQHYDPSKGGRIYQILQQVRDQVAVVKVPEFNRFAHSFSHIFAGGYAAGYYSYKWAEVLSADAFSLFEEKGIFDRATGESFLHNVLEQGGSDNAMNLFKNFRGREPNIDALLRHTGIAA</sequence>
<dbReference type="SUPFAM" id="SSF55486">
    <property type="entry name" value="Metalloproteases ('zincins'), catalytic domain"/>
    <property type="match status" value="1"/>
</dbReference>
<evidence type="ECO:0000256" key="7">
    <source>
        <dbReference type="ARBA" id="ARBA00024603"/>
    </source>
</evidence>
<evidence type="ECO:0000256" key="9">
    <source>
        <dbReference type="RuleBase" id="RU003435"/>
    </source>
</evidence>
<evidence type="ECO:0000313" key="13">
    <source>
        <dbReference type="Proteomes" id="UP000078476"/>
    </source>
</evidence>
<organism evidence="12 13">
    <name type="scientific">Methylomonas lenta</name>
    <dbReference type="NCBI Taxonomy" id="980561"/>
    <lineage>
        <taxon>Bacteria</taxon>
        <taxon>Pseudomonadati</taxon>
        <taxon>Pseudomonadota</taxon>
        <taxon>Gammaproteobacteria</taxon>
        <taxon>Methylococcales</taxon>
        <taxon>Methylococcaceae</taxon>
        <taxon>Methylomonas</taxon>
    </lineage>
</organism>
<comment type="cofactor">
    <cofactor evidence="9">
        <name>Zn(2+)</name>
        <dbReference type="ChEBI" id="CHEBI:29105"/>
    </cofactor>
    <text evidence="9">Binds 1 zinc ion.</text>
</comment>
<protein>
    <recommendedName>
        <fullName evidence="8">oligopeptidase A</fullName>
        <ecNumber evidence="8">3.4.24.70</ecNumber>
    </recommendedName>
</protein>
<dbReference type="InterPro" id="IPR024079">
    <property type="entry name" value="MetalloPept_cat_dom_sf"/>
</dbReference>
<comment type="caution">
    <text evidence="12">The sequence shown here is derived from an EMBL/GenBank/DDBJ whole genome shotgun (WGS) entry which is preliminary data.</text>
</comment>
<keyword evidence="5 9" id="KW-0862">Zinc</keyword>
<dbReference type="Proteomes" id="UP000078476">
    <property type="component" value="Unassembled WGS sequence"/>
</dbReference>
<evidence type="ECO:0000256" key="6">
    <source>
        <dbReference type="ARBA" id="ARBA00023049"/>
    </source>
</evidence>
<dbReference type="InterPro" id="IPR024080">
    <property type="entry name" value="Neurolysin/TOP_N"/>
</dbReference>
<dbReference type="InterPro" id="IPR045090">
    <property type="entry name" value="Pept_M3A_M3B"/>
</dbReference>
<keyword evidence="13" id="KW-1185">Reference proteome</keyword>
<name>A0A177N223_9GAMM</name>
<dbReference type="GO" id="GO:0006508">
    <property type="term" value="P:proteolysis"/>
    <property type="evidence" value="ECO:0007669"/>
    <property type="project" value="UniProtKB-KW"/>
</dbReference>
<dbReference type="InterPro" id="IPR024077">
    <property type="entry name" value="Neurolysin/TOP_dom2"/>
</dbReference>
<feature type="domain" description="Oligopeptidase A N-terminal" evidence="11">
    <location>
        <begin position="27"/>
        <end position="148"/>
    </location>
</feature>
<dbReference type="GO" id="GO:0046872">
    <property type="term" value="F:metal ion binding"/>
    <property type="evidence" value="ECO:0007669"/>
    <property type="project" value="UniProtKB-UniRule"/>
</dbReference>
<dbReference type="EC" id="3.4.24.70" evidence="8"/>
<dbReference type="PANTHER" id="PTHR11804:SF84">
    <property type="entry name" value="SACCHAROLYSIN"/>
    <property type="match status" value="1"/>
</dbReference>
<evidence type="ECO:0000256" key="5">
    <source>
        <dbReference type="ARBA" id="ARBA00022833"/>
    </source>
</evidence>
<dbReference type="Gene3D" id="1.10.1370.10">
    <property type="entry name" value="Neurolysin, domain 3"/>
    <property type="match status" value="1"/>
</dbReference>
<dbReference type="AlphaFoldDB" id="A0A177N223"/>
<dbReference type="InterPro" id="IPR034005">
    <property type="entry name" value="M3A_DCP"/>
</dbReference>
<dbReference type="FunFam" id="3.40.390.10:FF:000009">
    <property type="entry name" value="Oligopeptidase A"/>
    <property type="match status" value="1"/>
</dbReference>
<keyword evidence="3 9" id="KW-0479">Metal-binding</keyword>
<keyword evidence="2 9" id="KW-0645">Protease</keyword>
<evidence type="ECO:0000256" key="1">
    <source>
        <dbReference type="ARBA" id="ARBA00006040"/>
    </source>
</evidence>
<dbReference type="CDD" id="cd06456">
    <property type="entry name" value="M3A_DCP"/>
    <property type="match status" value="1"/>
</dbReference>
<evidence type="ECO:0000256" key="8">
    <source>
        <dbReference type="ARBA" id="ARBA00026100"/>
    </source>
</evidence>
<evidence type="ECO:0000259" key="11">
    <source>
        <dbReference type="Pfam" id="PF19310"/>
    </source>
</evidence>
<dbReference type="GO" id="GO:0005829">
    <property type="term" value="C:cytosol"/>
    <property type="evidence" value="ECO:0007669"/>
    <property type="project" value="UniProtKB-ARBA"/>
</dbReference>
<proteinExistence type="inferred from homology"/>
<dbReference type="Gene3D" id="1.20.1050.40">
    <property type="entry name" value="Endopeptidase. Chain P, domain 1"/>
    <property type="match status" value="1"/>
</dbReference>
<reference evidence="12 13" key="1">
    <citation type="submission" date="2016-03" db="EMBL/GenBank/DDBJ databases">
        <authorList>
            <person name="Ploux O."/>
        </authorList>
    </citation>
    <scope>NUCLEOTIDE SEQUENCE [LARGE SCALE GENOMIC DNA]</scope>
    <source>
        <strain evidence="12 13">R-45370</strain>
    </source>
</reference>
<gene>
    <name evidence="12" type="ORF">A1359_14940</name>
</gene>
<dbReference type="GO" id="GO:0004222">
    <property type="term" value="F:metalloendopeptidase activity"/>
    <property type="evidence" value="ECO:0007669"/>
    <property type="project" value="UniProtKB-EC"/>
</dbReference>
<dbReference type="OrthoDB" id="9773538at2"/>
<dbReference type="Gene3D" id="3.40.390.10">
    <property type="entry name" value="Collagenase (Catalytic Domain)"/>
    <property type="match status" value="1"/>
</dbReference>
<dbReference type="EMBL" id="LUUI01000143">
    <property type="protein sequence ID" value="OAI11209.1"/>
    <property type="molecule type" value="Genomic_DNA"/>
</dbReference>
<dbReference type="Pfam" id="PF01432">
    <property type="entry name" value="Peptidase_M3"/>
    <property type="match status" value="1"/>
</dbReference>
<dbReference type="InterPro" id="IPR045666">
    <property type="entry name" value="OpdA_N"/>
</dbReference>
<dbReference type="NCBIfam" id="NF008159">
    <property type="entry name" value="PRK10911.1"/>
    <property type="match status" value="1"/>
</dbReference>
<dbReference type="InterPro" id="IPR001567">
    <property type="entry name" value="Pept_M3A_M3B_dom"/>
</dbReference>
<comment type="similarity">
    <text evidence="1 9">Belongs to the peptidase M3 family.</text>
</comment>
<feature type="domain" description="Peptidase M3A/M3B catalytic" evidence="10">
    <location>
        <begin position="222"/>
        <end position="676"/>
    </location>
</feature>
<dbReference type="GO" id="GO:0006518">
    <property type="term" value="P:peptide metabolic process"/>
    <property type="evidence" value="ECO:0007669"/>
    <property type="project" value="TreeGrafter"/>
</dbReference>
<evidence type="ECO:0000259" key="10">
    <source>
        <dbReference type="Pfam" id="PF01432"/>
    </source>
</evidence>
<dbReference type="RefSeq" id="WP_066986087.1">
    <property type="nucleotide sequence ID" value="NZ_LUUI01000143.1"/>
</dbReference>
<dbReference type="PANTHER" id="PTHR11804">
    <property type="entry name" value="PROTEASE M3 THIMET OLIGOPEPTIDASE-RELATED"/>
    <property type="match status" value="1"/>
</dbReference>
<keyword evidence="6 9" id="KW-0482">Metalloprotease</keyword>
<comment type="catalytic activity">
    <reaction evidence="7">
        <text>Hydrolysis of oligopeptides, with broad specificity. Gly or Ala commonly occur as P1 or P1' residues, but more distant residues are also important, as is shown by the fact that Z-Gly-Pro-Gly-|-Gly-Pro-Ala is cleaved, but not Z-(Gly)(5).</text>
        <dbReference type="EC" id="3.4.24.70"/>
    </reaction>
</comment>